<gene>
    <name evidence="3" type="ORF">GCM10008018_22490</name>
</gene>
<reference evidence="4" key="1">
    <citation type="journal article" date="2019" name="Int. J. Syst. Evol. Microbiol.">
        <title>The Global Catalogue of Microorganisms (GCM) 10K type strain sequencing project: providing services to taxonomists for standard genome sequencing and annotation.</title>
        <authorList>
            <consortium name="The Broad Institute Genomics Platform"/>
            <consortium name="The Broad Institute Genome Sequencing Center for Infectious Disease"/>
            <person name="Wu L."/>
            <person name="Ma J."/>
        </authorList>
    </citation>
    <scope>NUCLEOTIDE SEQUENCE [LARGE SCALE GENOMIC DNA]</scope>
    <source>
        <strain evidence="4">CGMCC 1.15043</strain>
    </source>
</reference>
<dbReference type="EMBL" id="BMHE01000009">
    <property type="protein sequence ID" value="GFZ76558.1"/>
    <property type="molecule type" value="Genomic_DNA"/>
</dbReference>
<name>A0ABQ1EKW7_9BACL</name>
<comment type="caution">
    <text evidence="3">The sequence shown here is derived from an EMBL/GenBank/DDBJ whole genome shotgun (WGS) entry which is preliminary data.</text>
</comment>
<keyword evidence="2" id="KW-1133">Transmembrane helix</keyword>
<dbReference type="PROSITE" id="PS01162">
    <property type="entry name" value="QOR_ZETA_CRYSTAL"/>
    <property type="match status" value="1"/>
</dbReference>
<organism evidence="3 4">
    <name type="scientific">Paenibacillus marchantiophytorum</name>
    <dbReference type="NCBI Taxonomy" id="1619310"/>
    <lineage>
        <taxon>Bacteria</taxon>
        <taxon>Bacillati</taxon>
        <taxon>Bacillota</taxon>
        <taxon>Bacilli</taxon>
        <taxon>Bacillales</taxon>
        <taxon>Paenibacillaceae</taxon>
        <taxon>Paenibacillus</taxon>
    </lineage>
</organism>
<keyword evidence="1" id="KW-0521">NADP</keyword>
<protein>
    <submittedName>
        <fullName evidence="3">Uncharacterized protein</fullName>
    </submittedName>
</protein>
<dbReference type="Proteomes" id="UP000615455">
    <property type="component" value="Unassembled WGS sequence"/>
</dbReference>
<evidence type="ECO:0000256" key="2">
    <source>
        <dbReference type="SAM" id="Phobius"/>
    </source>
</evidence>
<dbReference type="PANTHER" id="PTHR44154">
    <property type="entry name" value="QUINONE OXIDOREDUCTASE"/>
    <property type="match status" value="1"/>
</dbReference>
<keyword evidence="2" id="KW-0472">Membrane</keyword>
<dbReference type="InterPro" id="IPR002364">
    <property type="entry name" value="Quin_OxRdtase/zeta-crystal_CS"/>
</dbReference>
<keyword evidence="2" id="KW-0812">Transmembrane</keyword>
<proteinExistence type="predicted"/>
<dbReference type="InterPro" id="IPR036291">
    <property type="entry name" value="NAD(P)-bd_dom_sf"/>
</dbReference>
<dbReference type="SUPFAM" id="SSF51735">
    <property type="entry name" value="NAD(P)-binding Rossmann-fold domains"/>
    <property type="match status" value="1"/>
</dbReference>
<evidence type="ECO:0000313" key="3">
    <source>
        <dbReference type="EMBL" id="GFZ76558.1"/>
    </source>
</evidence>
<keyword evidence="4" id="KW-1185">Reference proteome</keyword>
<evidence type="ECO:0000256" key="1">
    <source>
        <dbReference type="ARBA" id="ARBA00022857"/>
    </source>
</evidence>
<dbReference type="InterPro" id="IPR051603">
    <property type="entry name" value="Zinc-ADH_QOR/CCCR"/>
</dbReference>
<dbReference type="PANTHER" id="PTHR44154:SF1">
    <property type="entry name" value="QUINONE OXIDOREDUCTASE"/>
    <property type="match status" value="1"/>
</dbReference>
<feature type="transmembrane region" description="Helical" evidence="2">
    <location>
        <begin position="12"/>
        <end position="30"/>
    </location>
</feature>
<sequence>MSKTRDNNAGKSILIIGAAGGVGSIATQLAKHVGLTVVGTASRPESAAWVKPNSL</sequence>
<dbReference type="Gene3D" id="3.40.50.720">
    <property type="entry name" value="NAD(P)-binding Rossmann-like Domain"/>
    <property type="match status" value="1"/>
</dbReference>
<evidence type="ECO:0000313" key="4">
    <source>
        <dbReference type="Proteomes" id="UP000615455"/>
    </source>
</evidence>
<accession>A0ABQ1EKW7</accession>